<sequence>MTTERTTVPPGIFTPEFFQNAHPVLDDLREQAPATLVTGVSGTRLWLVPRYEEARRLLTSPTVRKDEWKRPDLREQPAARPDRRRETNTRIRANMINAEPPDHQRLRQGTQQALSRGPVDAMRPRVAQFADETLGALDAPGPVEFRARIAYPFAVAVVADLLGLHPDEQEDFPAWFDTLMCRRSDAGVRDTSLVIAHFSERLVDRRRAHPTRGLLSALVSKREGRRPLTRHELASTAFLLLVAGIETANALSNAMYALLSHPKQLAALLADRSLLPGAVEECLRFDGPFRAVGPRYTSEPVDLGEGVTVPAGEFLLICVAAANRDPRRFPDPHRFDITRTDHQHLAMGHGAHRCVGALLARLEMETLFGRLLDRFPRVRLAVPAEEVERRPSMTMNWLQDLPVILR</sequence>
<proteinExistence type="inferred from homology"/>
<dbReference type="PRINTS" id="PR00359">
    <property type="entry name" value="BP450"/>
</dbReference>
<organism evidence="3 4">
    <name type="scientific">Streptomyces stramineus</name>
    <dbReference type="NCBI Taxonomy" id="173861"/>
    <lineage>
        <taxon>Bacteria</taxon>
        <taxon>Bacillati</taxon>
        <taxon>Actinomycetota</taxon>
        <taxon>Actinomycetes</taxon>
        <taxon>Kitasatosporales</taxon>
        <taxon>Streptomycetaceae</taxon>
        <taxon>Streptomyces</taxon>
    </lineage>
</organism>
<protein>
    <submittedName>
        <fullName evidence="3">Cytochrome P450</fullName>
    </submittedName>
</protein>
<accession>A0ABN1ASI5</accession>
<reference evidence="3 4" key="1">
    <citation type="journal article" date="2019" name="Int. J. Syst. Evol. Microbiol.">
        <title>The Global Catalogue of Microorganisms (GCM) 10K type strain sequencing project: providing services to taxonomists for standard genome sequencing and annotation.</title>
        <authorList>
            <consortium name="The Broad Institute Genomics Platform"/>
            <consortium name="The Broad Institute Genome Sequencing Center for Infectious Disease"/>
            <person name="Wu L."/>
            <person name="Ma J."/>
        </authorList>
    </citation>
    <scope>NUCLEOTIDE SEQUENCE [LARGE SCALE GENOMIC DNA]</scope>
    <source>
        <strain evidence="3 4">JCM 10649</strain>
    </source>
</reference>
<evidence type="ECO:0000313" key="3">
    <source>
        <dbReference type="EMBL" id="GAA0482969.1"/>
    </source>
</evidence>
<dbReference type="PANTHER" id="PTHR46696">
    <property type="entry name" value="P450, PUTATIVE (EUROFUNG)-RELATED"/>
    <property type="match status" value="1"/>
</dbReference>
<dbReference type="Pfam" id="PF00067">
    <property type="entry name" value="p450"/>
    <property type="match status" value="1"/>
</dbReference>
<dbReference type="Gene3D" id="1.10.630.10">
    <property type="entry name" value="Cytochrome P450"/>
    <property type="match status" value="1"/>
</dbReference>
<comment type="similarity">
    <text evidence="1">Belongs to the cytochrome P450 family.</text>
</comment>
<feature type="region of interest" description="Disordered" evidence="2">
    <location>
        <begin position="68"/>
        <end position="89"/>
    </location>
</feature>
<dbReference type="CDD" id="cd11029">
    <property type="entry name" value="CYP107-like"/>
    <property type="match status" value="1"/>
</dbReference>
<dbReference type="InterPro" id="IPR036396">
    <property type="entry name" value="Cyt_P450_sf"/>
</dbReference>
<gene>
    <name evidence="3" type="ORF">GCM10009544_51050</name>
</gene>
<dbReference type="InterPro" id="IPR001128">
    <property type="entry name" value="Cyt_P450"/>
</dbReference>
<evidence type="ECO:0000313" key="4">
    <source>
        <dbReference type="Proteomes" id="UP001499895"/>
    </source>
</evidence>
<dbReference type="RefSeq" id="WP_344094981.1">
    <property type="nucleotide sequence ID" value="NZ_BAAAHB010000077.1"/>
</dbReference>
<evidence type="ECO:0000256" key="2">
    <source>
        <dbReference type="SAM" id="MobiDB-lite"/>
    </source>
</evidence>
<evidence type="ECO:0000256" key="1">
    <source>
        <dbReference type="ARBA" id="ARBA00010617"/>
    </source>
</evidence>
<dbReference type="EMBL" id="BAAAHB010000077">
    <property type="protein sequence ID" value="GAA0482969.1"/>
    <property type="molecule type" value="Genomic_DNA"/>
</dbReference>
<dbReference type="SUPFAM" id="SSF48264">
    <property type="entry name" value="Cytochrome P450"/>
    <property type="match status" value="1"/>
</dbReference>
<keyword evidence="4" id="KW-1185">Reference proteome</keyword>
<dbReference type="PANTHER" id="PTHR46696:SF1">
    <property type="entry name" value="CYTOCHROME P450 YJIB-RELATED"/>
    <property type="match status" value="1"/>
</dbReference>
<comment type="caution">
    <text evidence="3">The sequence shown here is derived from an EMBL/GenBank/DDBJ whole genome shotgun (WGS) entry which is preliminary data.</text>
</comment>
<dbReference type="InterPro" id="IPR002397">
    <property type="entry name" value="Cyt_P450_B"/>
</dbReference>
<dbReference type="Proteomes" id="UP001499895">
    <property type="component" value="Unassembled WGS sequence"/>
</dbReference>
<name>A0ABN1ASI5_9ACTN</name>